<evidence type="ECO:0000313" key="2">
    <source>
        <dbReference type="Proteomes" id="UP000261284"/>
    </source>
</evidence>
<sequence length="265" mass="30819">MTGFMALCTLAATAQDTLPNFNLQNLGQNRMRISWINPYQSCVQLNIQRSTDSLRNFRTILSVQSPELPQNGYIDTKPGNDKMFYRLFYVLDGGNYFFTKARKAAQGFESSPLPLETPNNPEAPRLIKIKFQDSVIAAVPYGQYKKFRDSIIYQTKDSLFAVNDAEVILKRYIPAPQVPQWRPSVYIFTNREGYVTVHLPDAKEKNYRVHIFDTDGKLLFKLNHIKDTELTLDKTDFMHSGWFTFDLFENEKVVEHNKFYIPKEF</sequence>
<evidence type="ECO:0000313" key="1">
    <source>
        <dbReference type="EMBL" id="RFM28745.1"/>
    </source>
</evidence>
<gene>
    <name evidence="1" type="ORF">DXN05_08170</name>
</gene>
<accession>A0A3E1NLD3</accession>
<dbReference type="AlphaFoldDB" id="A0A3E1NLD3"/>
<dbReference type="EMBL" id="QTJU01000002">
    <property type="protein sequence ID" value="RFM28745.1"/>
    <property type="molecule type" value="Genomic_DNA"/>
</dbReference>
<name>A0A3E1NLD3_9BACT</name>
<protein>
    <submittedName>
        <fullName evidence="1">Uncharacterized protein</fullName>
    </submittedName>
</protein>
<keyword evidence="2" id="KW-1185">Reference proteome</keyword>
<comment type="caution">
    <text evidence="1">The sequence shown here is derived from an EMBL/GenBank/DDBJ whole genome shotgun (WGS) entry which is preliminary data.</text>
</comment>
<proteinExistence type="predicted"/>
<organism evidence="1 2">
    <name type="scientific">Deminuibacter soli</name>
    <dbReference type="NCBI Taxonomy" id="2291815"/>
    <lineage>
        <taxon>Bacteria</taxon>
        <taxon>Pseudomonadati</taxon>
        <taxon>Bacteroidota</taxon>
        <taxon>Chitinophagia</taxon>
        <taxon>Chitinophagales</taxon>
        <taxon>Chitinophagaceae</taxon>
        <taxon>Deminuibacter</taxon>
    </lineage>
</organism>
<dbReference type="Proteomes" id="UP000261284">
    <property type="component" value="Unassembled WGS sequence"/>
</dbReference>
<reference evidence="1 2" key="1">
    <citation type="submission" date="2018-08" db="EMBL/GenBank/DDBJ databases">
        <title>Chitinophagaceae sp. K23C18032701, a novel bacterium isolated from forest soil.</title>
        <authorList>
            <person name="Wang C."/>
        </authorList>
    </citation>
    <scope>NUCLEOTIDE SEQUENCE [LARGE SCALE GENOMIC DNA]</scope>
    <source>
        <strain evidence="1 2">K23C18032701</strain>
    </source>
</reference>